<dbReference type="GO" id="GO:0043565">
    <property type="term" value="F:sequence-specific DNA binding"/>
    <property type="evidence" value="ECO:0007669"/>
    <property type="project" value="TreeGrafter"/>
</dbReference>
<accession>A0AAJ1BK25</accession>
<gene>
    <name evidence="6" type="ORF">MJ923_17445</name>
</gene>
<evidence type="ECO:0000256" key="4">
    <source>
        <dbReference type="ARBA" id="ARBA00023163"/>
    </source>
</evidence>
<keyword evidence="4" id="KW-0804">Transcription</keyword>
<evidence type="ECO:0000256" key="3">
    <source>
        <dbReference type="ARBA" id="ARBA00023125"/>
    </source>
</evidence>
<dbReference type="RefSeq" id="WP_240592181.1">
    <property type="nucleotide sequence ID" value="NZ_JAKUDL010000007.1"/>
</dbReference>
<feature type="domain" description="HTH lysR-type" evidence="5">
    <location>
        <begin position="1"/>
        <end position="59"/>
    </location>
</feature>
<evidence type="ECO:0000256" key="1">
    <source>
        <dbReference type="ARBA" id="ARBA00009437"/>
    </source>
</evidence>
<proteinExistence type="inferred from homology"/>
<sequence>MDNWDDYRVILALARGQSLRAAAKLLSMNHATVSRRLAALNHRYAAPVFETSPKGLQLTPLGQRLLEAAQQMERLIQSNRRDELAATDALQGDIRLSLPPAIAQWLLLDELSAFQQQYPQIRLQIHCSYALASLDSCEADIVVRVSNSPDEHLVGRRLFPIWLGYYCRPDYLQRPAAELGWITAPGTADWIAESPYPNAGVALVLDDLVLRHQLAAESGGLVRGACYIADQTPQLRRIGDGTPYPFQDIWLLTHEDLRAVPRIRLLMDYLADCLQRKRDLIEGRSGK</sequence>
<dbReference type="GO" id="GO:0003700">
    <property type="term" value="F:DNA-binding transcription factor activity"/>
    <property type="evidence" value="ECO:0007669"/>
    <property type="project" value="InterPro"/>
</dbReference>
<dbReference type="Pfam" id="PF03466">
    <property type="entry name" value="LysR_substrate"/>
    <property type="match status" value="1"/>
</dbReference>
<dbReference type="SUPFAM" id="SSF46785">
    <property type="entry name" value="Winged helix' DNA-binding domain"/>
    <property type="match status" value="1"/>
</dbReference>
<dbReference type="SUPFAM" id="SSF53850">
    <property type="entry name" value="Periplasmic binding protein-like II"/>
    <property type="match status" value="1"/>
</dbReference>
<dbReference type="InterPro" id="IPR058163">
    <property type="entry name" value="LysR-type_TF_proteobact-type"/>
</dbReference>
<evidence type="ECO:0000259" key="5">
    <source>
        <dbReference type="PROSITE" id="PS50931"/>
    </source>
</evidence>
<dbReference type="InterPro" id="IPR000847">
    <property type="entry name" value="LysR_HTH_N"/>
</dbReference>
<comment type="caution">
    <text evidence="6">The sequence shown here is derived from an EMBL/GenBank/DDBJ whole genome shotgun (WGS) entry which is preliminary data.</text>
</comment>
<reference evidence="6 7" key="1">
    <citation type="submission" date="2022-02" db="EMBL/GenBank/DDBJ databases">
        <title>The genome sequence of Shewanella sp. 3B26.</title>
        <authorList>
            <person name="Du J."/>
        </authorList>
    </citation>
    <scope>NUCLEOTIDE SEQUENCE [LARGE SCALE GENOMIC DNA]</scope>
    <source>
        <strain evidence="6 7">3B26</strain>
    </source>
</reference>
<name>A0AAJ1BK25_9GAMM</name>
<evidence type="ECO:0000256" key="2">
    <source>
        <dbReference type="ARBA" id="ARBA00023015"/>
    </source>
</evidence>
<organism evidence="6 7">
    <name type="scientific">Shewanella zhuhaiensis</name>
    <dbReference type="NCBI Taxonomy" id="2919576"/>
    <lineage>
        <taxon>Bacteria</taxon>
        <taxon>Pseudomonadati</taxon>
        <taxon>Pseudomonadota</taxon>
        <taxon>Gammaproteobacteria</taxon>
        <taxon>Alteromonadales</taxon>
        <taxon>Shewanellaceae</taxon>
        <taxon>Shewanella</taxon>
    </lineage>
</organism>
<evidence type="ECO:0000313" key="6">
    <source>
        <dbReference type="EMBL" id="MCH4296097.1"/>
    </source>
</evidence>
<dbReference type="InterPro" id="IPR005119">
    <property type="entry name" value="LysR_subst-bd"/>
</dbReference>
<dbReference type="Pfam" id="PF00126">
    <property type="entry name" value="HTH_1"/>
    <property type="match status" value="1"/>
</dbReference>
<comment type="similarity">
    <text evidence="1">Belongs to the LysR transcriptional regulatory family.</text>
</comment>
<keyword evidence="2" id="KW-0805">Transcription regulation</keyword>
<dbReference type="PANTHER" id="PTHR30537:SF3">
    <property type="entry name" value="TRANSCRIPTIONAL REGULATORY PROTEIN"/>
    <property type="match status" value="1"/>
</dbReference>
<dbReference type="InterPro" id="IPR036388">
    <property type="entry name" value="WH-like_DNA-bd_sf"/>
</dbReference>
<keyword evidence="7" id="KW-1185">Reference proteome</keyword>
<evidence type="ECO:0000313" key="7">
    <source>
        <dbReference type="Proteomes" id="UP001297581"/>
    </source>
</evidence>
<dbReference type="EMBL" id="JAKUDL010000007">
    <property type="protein sequence ID" value="MCH4296097.1"/>
    <property type="molecule type" value="Genomic_DNA"/>
</dbReference>
<dbReference type="InterPro" id="IPR036390">
    <property type="entry name" value="WH_DNA-bd_sf"/>
</dbReference>
<dbReference type="Gene3D" id="3.40.190.290">
    <property type="match status" value="1"/>
</dbReference>
<dbReference type="PROSITE" id="PS50931">
    <property type="entry name" value="HTH_LYSR"/>
    <property type="match status" value="1"/>
</dbReference>
<dbReference type="Proteomes" id="UP001297581">
    <property type="component" value="Unassembled WGS sequence"/>
</dbReference>
<protein>
    <submittedName>
        <fullName evidence="6">LysR family transcriptional regulator</fullName>
    </submittedName>
</protein>
<dbReference type="Gene3D" id="1.10.10.10">
    <property type="entry name" value="Winged helix-like DNA-binding domain superfamily/Winged helix DNA-binding domain"/>
    <property type="match status" value="1"/>
</dbReference>
<keyword evidence="3" id="KW-0238">DNA-binding</keyword>
<dbReference type="PANTHER" id="PTHR30537">
    <property type="entry name" value="HTH-TYPE TRANSCRIPTIONAL REGULATOR"/>
    <property type="match status" value="1"/>
</dbReference>
<dbReference type="AlphaFoldDB" id="A0AAJ1BK25"/>
<dbReference type="GO" id="GO:0006351">
    <property type="term" value="P:DNA-templated transcription"/>
    <property type="evidence" value="ECO:0007669"/>
    <property type="project" value="TreeGrafter"/>
</dbReference>